<protein>
    <submittedName>
        <fullName evidence="1">Uncharacterized protein</fullName>
    </submittedName>
</protein>
<gene>
    <name evidence="1" type="ORF">PBY51_006763</name>
</gene>
<keyword evidence="2" id="KW-1185">Reference proteome</keyword>
<reference evidence="1 2" key="1">
    <citation type="journal article" date="2023" name="Genes (Basel)">
        <title>Chromosome-Level Genome Assembly and Circadian Gene Repertoire of the Patagonia Blennie Eleginops maclovinus-The Closest Ancestral Proxy of Antarctic Cryonotothenioids.</title>
        <authorList>
            <person name="Cheng C.C."/>
            <person name="Rivera-Colon A.G."/>
            <person name="Minhas B.F."/>
            <person name="Wilson L."/>
            <person name="Rayamajhi N."/>
            <person name="Vargas-Chacoff L."/>
            <person name="Catchen J.M."/>
        </authorList>
    </citation>
    <scope>NUCLEOTIDE SEQUENCE [LARGE SCALE GENOMIC DNA]</scope>
    <source>
        <strain evidence="1">JMC-PN-2008</strain>
    </source>
</reference>
<evidence type="ECO:0000313" key="2">
    <source>
        <dbReference type="Proteomes" id="UP001346869"/>
    </source>
</evidence>
<dbReference type="AlphaFoldDB" id="A0AAN7X0K2"/>
<dbReference type="Proteomes" id="UP001346869">
    <property type="component" value="Unassembled WGS sequence"/>
</dbReference>
<evidence type="ECO:0000313" key="1">
    <source>
        <dbReference type="EMBL" id="KAK5852932.1"/>
    </source>
</evidence>
<dbReference type="EMBL" id="JAUZQC010000020">
    <property type="protein sequence ID" value="KAK5852932.1"/>
    <property type="molecule type" value="Genomic_DNA"/>
</dbReference>
<organism evidence="1 2">
    <name type="scientific">Eleginops maclovinus</name>
    <name type="common">Patagonian blennie</name>
    <name type="synonym">Eleginus maclovinus</name>
    <dbReference type="NCBI Taxonomy" id="56733"/>
    <lineage>
        <taxon>Eukaryota</taxon>
        <taxon>Metazoa</taxon>
        <taxon>Chordata</taxon>
        <taxon>Craniata</taxon>
        <taxon>Vertebrata</taxon>
        <taxon>Euteleostomi</taxon>
        <taxon>Actinopterygii</taxon>
        <taxon>Neopterygii</taxon>
        <taxon>Teleostei</taxon>
        <taxon>Neoteleostei</taxon>
        <taxon>Acanthomorphata</taxon>
        <taxon>Eupercaria</taxon>
        <taxon>Perciformes</taxon>
        <taxon>Notothenioidei</taxon>
        <taxon>Eleginopidae</taxon>
        <taxon>Eleginops</taxon>
    </lineage>
</organism>
<sequence>MIACDYSLYPPLPPTTSSGLIWPGLAEAMLSTLGSLTGESRSEGRLTGEALTRFFHLDIAWRLQHSLCSKVQFWEVRVM</sequence>
<comment type="caution">
    <text evidence="1">The sequence shown here is derived from an EMBL/GenBank/DDBJ whole genome shotgun (WGS) entry which is preliminary data.</text>
</comment>
<reference evidence="1 2" key="2">
    <citation type="journal article" date="2023" name="Mol. Biol. Evol.">
        <title>Genomics of Secondarily Temperate Adaptation in the Only Non-Antarctic Icefish.</title>
        <authorList>
            <person name="Rivera-Colon A.G."/>
            <person name="Rayamajhi N."/>
            <person name="Minhas B.F."/>
            <person name="Madrigal G."/>
            <person name="Bilyk K.T."/>
            <person name="Yoon V."/>
            <person name="Hune M."/>
            <person name="Gregory S."/>
            <person name="Cheng C.H.C."/>
            <person name="Catchen J.M."/>
        </authorList>
    </citation>
    <scope>NUCLEOTIDE SEQUENCE [LARGE SCALE GENOMIC DNA]</scope>
    <source>
        <strain evidence="1">JMC-PN-2008</strain>
    </source>
</reference>
<name>A0AAN7X0K2_ELEMC</name>
<proteinExistence type="predicted"/>
<accession>A0AAN7X0K2</accession>